<keyword evidence="6 10" id="KW-0472">Membrane</keyword>
<dbReference type="AlphaFoldDB" id="K0B3W9"/>
<evidence type="ECO:0000256" key="10">
    <source>
        <dbReference type="SAM" id="Phobius"/>
    </source>
</evidence>
<dbReference type="PROSITE" id="PS50885">
    <property type="entry name" value="HAMP"/>
    <property type="match status" value="1"/>
</dbReference>
<dbReference type="PANTHER" id="PTHR32089:SF112">
    <property type="entry name" value="LYSOZYME-LIKE PROTEIN-RELATED"/>
    <property type="match status" value="1"/>
</dbReference>
<dbReference type="EMBL" id="CP003326">
    <property type="protein sequence ID" value="AFS79610.1"/>
    <property type="molecule type" value="Genomic_DNA"/>
</dbReference>
<dbReference type="Pfam" id="PF02743">
    <property type="entry name" value="dCache_1"/>
    <property type="match status" value="1"/>
</dbReference>
<evidence type="ECO:0000256" key="2">
    <source>
        <dbReference type="ARBA" id="ARBA00022475"/>
    </source>
</evidence>
<protein>
    <submittedName>
        <fullName evidence="13">Methyl-accepting chemotaxis protein Mcp</fullName>
    </submittedName>
</protein>
<feature type="transmembrane region" description="Helical" evidence="10">
    <location>
        <begin position="308"/>
        <end position="328"/>
    </location>
</feature>
<dbReference type="Pfam" id="PF00015">
    <property type="entry name" value="MCPsignal"/>
    <property type="match status" value="1"/>
</dbReference>
<dbReference type="RefSeq" id="WP_014968744.1">
    <property type="nucleotide sequence ID" value="NC_018664.1"/>
</dbReference>
<comment type="similarity">
    <text evidence="8">Belongs to the methyl-accepting chemotaxis (MCP) protein family.</text>
</comment>
<evidence type="ECO:0000256" key="7">
    <source>
        <dbReference type="ARBA" id="ARBA00023224"/>
    </source>
</evidence>
<evidence type="ECO:0000256" key="9">
    <source>
        <dbReference type="PROSITE-ProRule" id="PRU00284"/>
    </source>
</evidence>
<gene>
    <name evidence="13" type="primary">mcp14</name>
    <name evidence="13" type="ordered locus">Curi_c26150</name>
</gene>
<dbReference type="Proteomes" id="UP000006094">
    <property type="component" value="Chromosome"/>
</dbReference>
<feature type="domain" description="HAMP" evidence="12">
    <location>
        <begin position="329"/>
        <end position="385"/>
    </location>
</feature>
<proteinExistence type="inferred from homology"/>
<dbReference type="InterPro" id="IPR003660">
    <property type="entry name" value="HAMP_dom"/>
</dbReference>
<dbReference type="GO" id="GO:0007165">
    <property type="term" value="P:signal transduction"/>
    <property type="evidence" value="ECO:0007669"/>
    <property type="project" value="UniProtKB-KW"/>
</dbReference>
<evidence type="ECO:0000313" key="14">
    <source>
        <dbReference type="Proteomes" id="UP000006094"/>
    </source>
</evidence>
<dbReference type="Gene3D" id="6.10.340.10">
    <property type="match status" value="1"/>
</dbReference>
<name>K0B3W9_GOTA9</name>
<keyword evidence="2" id="KW-1003">Cell membrane</keyword>
<dbReference type="SMART" id="SM00283">
    <property type="entry name" value="MA"/>
    <property type="match status" value="1"/>
</dbReference>
<evidence type="ECO:0000256" key="4">
    <source>
        <dbReference type="ARBA" id="ARBA00022692"/>
    </source>
</evidence>
<organism evidence="13 14">
    <name type="scientific">Gottschalkia acidurici (strain ATCC 7906 / DSM 604 / BCRC 14475 / CIP 104303 / KCTC 5404 / NCIMB 10678 / 9a)</name>
    <name type="common">Clostridium acidurici</name>
    <dbReference type="NCBI Taxonomy" id="1128398"/>
    <lineage>
        <taxon>Bacteria</taxon>
        <taxon>Bacillati</taxon>
        <taxon>Bacillota</taxon>
        <taxon>Tissierellia</taxon>
        <taxon>Tissierellales</taxon>
        <taxon>Gottschalkiaceae</taxon>
        <taxon>Gottschalkia</taxon>
    </lineage>
</organism>
<dbReference type="HOGENOM" id="CLU_000445_107_19_9"/>
<dbReference type="Gene3D" id="3.30.450.20">
    <property type="entry name" value="PAS domain"/>
    <property type="match status" value="1"/>
</dbReference>
<dbReference type="CDD" id="cd11386">
    <property type="entry name" value="MCP_signal"/>
    <property type="match status" value="1"/>
</dbReference>
<evidence type="ECO:0000256" key="6">
    <source>
        <dbReference type="ARBA" id="ARBA00023136"/>
    </source>
</evidence>
<evidence type="ECO:0000256" key="8">
    <source>
        <dbReference type="ARBA" id="ARBA00029447"/>
    </source>
</evidence>
<dbReference type="CDD" id="cd12913">
    <property type="entry name" value="PDC1_MCP_like"/>
    <property type="match status" value="1"/>
</dbReference>
<evidence type="ECO:0000259" key="11">
    <source>
        <dbReference type="PROSITE" id="PS50111"/>
    </source>
</evidence>
<dbReference type="PROSITE" id="PS50111">
    <property type="entry name" value="CHEMOTAXIS_TRANSDUC_2"/>
    <property type="match status" value="1"/>
</dbReference>
<dbReference type="KEGG" id="cad:Curi_c26150"/>
<dbReference type="InterPro" id="IPR029151">
    <property type="entry name" value="Sensor-like_sf"/>
</dbReference>
<evidence type="ECO:0000313" key="13">
    <source>
        <dbReference type="EMBL" id="AFS79610.1"/>
    </source>
</evidence>
<dbReference type="eggNOG" id="COG0840">
    <property type="taxonomic scope" value="Bacteria"/>
</dbReference>
<dbReference type="CDD" id="cd12912">
    <property type="entry name" value="PDC2_MCP_like"/>
    <property type="match status" value="1"/>
</dbReference>
<feature type="transmembrane region" description="Helical" evidence="10">
    <location>
        <begin position="12"/>
        <end position="30"/>
    </location>
</feature>
<dbReference type="SUPFAM" id="SSF58104">
    <property type="entry name" value="Methyl-accepting chemotaxis protein (MCP) signaling domain"/>
    <property type="match status" value="1"/>
</dbReference>
<dbReference type="STRING" id="1128398.Curi_c26150"/>
<dbReference type="GO" id="GO:0005886">
    <property type="term" value="C:plasma membrane"/>
    <property type="evidence" value="ECO:0007669"/>
    <property type="project" value="UniProtKB-SubCell"/>
</dbReference>
<dbReference type="GO" id="GO:0006935">
    <property type="term" value="P:chemotaxis"/>
    <property type="evidence" value="ECO:0007669"/>
    <property type="project" value="UniProtKB-KW"/>
</dbReference>
<reference evidence="13 14" key="1">
    <citation type="journal article" date="2012" name="PLoS ONE">
        <title>The purine-utilizing bacterium Clostridium acidurici 9a: a genome-guided metabolic reconsideration.</title>
        <authorList>
            <person name="Hartwich K."/>
            <person name="Poehlein A."/>
            <person name="Daniel R."/>
        </authorList>
    </citation>
    <scope>NUCLEOTIDE SEQUENCE [LARGE SCALE GENOMIC DNA]</scope>
    <source>
        <strain evidence="14">ATCC 7906 / DSM 604 / BCRC 14475 / CIP 104303 / KCTC 5404 / NCIMB 10678 / 9a</strain>
    </source>
</reference>
<keyword evidence="7 9" id="KW-0807">Transducer</keyword>
<evidence type="ECO:0000256" key="3">
    <source>
        <dbReference type="ARBA" id="ARBA00022500"/>
    </source>
</evidence>
<keyword evidence="5 10" id="KW-1133">Transmembrane helix</keyword>
<dbReference type="PANTHER" id="PTHR32089">
    <property type="entry name" value="METHYL-ACCEPTING CHEMOTAXIS PROTEIN MCPB"/>
    <property type="match status" value="1"/>
</dbReference>
<keyword evidence="3" id="KW-0145">Chemotaxis</keyword>
<keyword evidence="4 10" id="KW-0812">Transmembrane</keyword>
<dbReference type="InterPro" id="IPR004089">
    <property type="entry name" value="MCPsignal_dom"/>
</dbReference>
<dbReference type="PATRIC" id="fig|1128398.3.peg.2692"/>
<comment type="subcellular location">
    <subcellularLocation>
        <location evidence="1">Cell membrane</location>
        <topology evidence="1">Multi-pass membrane protein</topology>
    </subcellularLocation>
</comment>
<evidence type="ECO:0000259" key="12">
    <source>
        <dbReference type="PROSITE" id="PS50885"/>
    </source>
</evidence>
<accession>K0B3W9</accession>
<evidence type="ECO:0000256" key="1">
    <source>
        <dbReference type="ARBA" id="ARBA00004651"/>
    </source>
</evidence>
<keyword evidence="14" id="KW-1185">Reference proteome</keyword>
<sequence length="690" mass="76419">MKLQRISTKIISAITVISIVLSLSITYLSISNSSQLLKAEASDKMSLLAESKSNQFNVTLANTTSSIESLRSTISNSLDLESLKKDSEYIAEYDNLISKIIIGDVKEHKLLSMYFYFHPELINNSYSISYGSKDSTVTRNDQLDIEQFNKNNKDMGWFYDPLRKGKGVWSDPYFWEAHNKTIISYTVPVYQGDILIGVVGADMDFNIFKDEINNMKVYDKGYAMLISEDLEFLVHPTLTVKDKMDVIQNGNYKSLANKIKTEKFGVLEHKFNNVNSLIAFNKLSNGHTLMVSVSQDEVFSKISSLRNFLILTGFIAIIASISIGYIIGKKISNPIVRLTKLADTTSNLDISYDQSVNDLENNKDEIGSMAISFFNVRESLRDIVSNLRIASDEVLKNADSLSTTVNQTTNSVDEIASSIDELSTGANTQAEKSAEGLEKLYDLTSSIDETLNAAILVKQNIDETGAVSKDGSDVVSLLNTKIETTLKNAEKLSQNIDELSNKSNLIGDIIGTITAISSQTNLLALNASIEAARAGEAGRGFSVVAEEIRKLAEETDLATQNIKGIIQEMQLSIEDTENHMSESNKVIFETSEASSSVFEFFNLIESKVQNTIEQVDLFTNIIKDIEVGKDIAINAMKDISTVSEESAASTEEINASIEEQTASMQEIDIMAVNLKEISEKLNTEINKFHF</sequence>
<dbReference type="InterPro" id="IPR033479">
    <property type="entry name" value="dCache_1"/>
</dbReference>
<evidence type="ECO:0000256" key="5">
    <source>
        <dbReference type="ARBA" id="ARBA00022989"/>
    </source>
</evidence>
<dbReference type="SUPFAM" id="SSF103190">
    <property type="entry name" value="Sensory domain-like"/>
    <property type="match status" value="1"/>
</dbReference>
<feature type="domain" description="Methyl-accepting transducer" evidence="11">
    <location>
        <begin position="404"/>
        <end position="661"/>
    </location>
</feature>
<dbReference type="Gene3D" id="1.10.287.950">
    <property type="entry name" value="Methyl-accepting chemotaxis protein"/>
    <property type="match status" value="1"/>
</dbReference>